<name>A0A6N8JEW3_9BACT</name>
<accession>A0A6N8JEW3</accession>
<evidence type="ECO:0008006" key="3">
    <source>
        <dbReference type="Google" id="ProtNLM"/>
    </source>
</evidence>
<sequence>MDDNTIHDDLIVKYTCKSIEELKSIIPKWAWGRNKSKLLDISQSVKEGRYAVKLIAPSSFMKLADFYEVDCSSLFTGEKLNDSRIARILDRWENKQFVDPPSINLSDNGKQIVFQDGRHRAKISFLLGYKEIPLAIDIDNLQEIIVLFKLVGTII</sequence>
<evidence type="ECO:0000313" key="2">
    <source>
        <dbReference type="Proteomes" id="UP000468388"/>
    </source>
</evidence>
<protein>
    <recommendedName>
        <fullName evidence="3">ParB/Sulfiredoxin domain-containing protein</fullName>
    </recommendedName>
</protein>
<dbReference type="RefSeq" id="WP_157301457.1">
    <property type="nucleotide sequence ID" value="NZ_BAAAZB010000002.1"/>
</dbReference>
<dbReference type="OrthoDB" id="662751at2"/>
<dbReference type="EMBL" id="WRXO01000005">
    <property type="protein sequence ID" value="MVT42858.1"/>
    <property type="molecule type" value="Genomic_DNA"/>
</dbReference>
<gene>
    <name evidence="1" type="ORF">GO495_19845</name>
</gene>
<keyword evidence="2" id="KW-1185">Reference proteome</keyword>
<dbReference type="Proteomes" id="UP000468388">
    <property type="component" value="Unassembled WGS sequence"/>
</dbReference>
<comment type="caution">
    <text evidence="1">The sequence shown here is derived from an EMBL/GenBank/DDBJ whole genome shotgun (WGS) entry which is preliminary data.</text>
</comment>
<organism evidence="1 2">
    <name type="scientific">Chitinophaga oryziterrae</name>
    <dbReference type="NCBI Taxonomy" id="1031224"/>
    <lineage>
        <taxon>Bacteria</taxon>
        <taxon>Pseudomonadati</taxon>
        <taxon>Bacteroidota</taxon>
        <taxon>Chitinophagia</taxon>
        <taxon>Chitinophagales</taxon>
        <taxon>Chitinophagaceae</taxon>
        <taxon>Chitinophaga</taxon>
    </lineage>
</organism>
<proteinExistence type="predicted"/>
<evidence type="ECO:0000313" key="1">
    <source>
        <dbReference type="EMBL" id="MVT42858.1"/>
    </source>
</evidence>
<dbReference type="AlphaFoldDB" id="A0A6N8JEW3"/>
<reference evidence="1 2" key="1">
    <citation type="submission" date="2019-12" db="EMBL/GenBank/DDBJ databases">
        <title>The draft genomic sequence of strain Chitinophaga oryziterrae JCM 16595.</title>
        <authorList>
            <person name="Zhang X."/>
        </authorList>
    </citation>
    <scope>NUCLEOTIDE SEQUENCE [LARGE SCALE GENOMIC DNA]</scope>
    <source>
        <strain evidence="1 2">JCM 16595</strain>
    </source>
</reference>